<dbReference type="Gene3D" id="2.30.110.10">
    <property type="entry name" value="Electron Transport, Fmn-binding Protein, Chain A"/>
    <property type="match status" value="1"/>
</dbReference>
<dbReference type="InterPro" id="IPR012349">
    <property type="entry name" value="Split_barrel_FMN-bd"/>
</dbReference>
<dbReference type="SUPFAM" id="SSF50475">
    <property type="entry name" value="FMN-binding split barrel"/>
    <property type="match status" value="1"/>
</dbReference>
<accession>W5TM28</accession>
<dbReference type="STRING" id="1415166.NONO_c54190"/>
<feature type="domain" description="Pyridoxamine 5'-phosphate oxidase N-terminal" evidence="2">
    <location>
        <begin position="8"/>
        <end position="137"/>
    </location>
</feature>
<proteinExistence type="predicted"/>
<evidence type="ECO:0000313" key="4">
    <source>
        <dbReference type="Proteomes" id="UP000019150"/>
    </source>
</evidence>
<dbReference type="EMBL" id="CP006850">
    <property type="protein sequence ID" value="AHH20199.1"/>
    <property type="molecule type" value="Genomic_DNA"/>
</dbReference>
<dbReference type="PANTHER" id="PTHR35176:SF2">
    <property type="entry name" value="F420H(2)-DEPENDENT REDUCTASE RV1155"/>
    <property type="match status" value="1"/>
</dbReference>
<evidence type="ECO:0000259" key="2">
    <source>
        <dbReference type="Pfam" id="PF01243"/>
    </source>
</evidence>
<dbReference type="OrthoDB" id="9812086at2"/>
<keyword evidence="1" id="KW-0560">Oxidoreductase</keyword>
<protein>
    <submittedName>
        <fullName evidence="3">Putative F420-dependent enzyme</fullName>
    </submittedName>
</protein>
<dbReference type="KEGG" id="nno:NONO_c54190"/>
<dbReference type="GO" id="GO:0070967">
    <property type="term" value="F:coenzyme F420 binding"/>
    <property type="evidence" value="ECO:0007669"/>
    <property type="project" value="TreeGrafter"/>
</dbReference>
<dbReference type="eggNOG" id="COG3467">
    <property type="taxonomic scope" value="Bacteria"/>
</dbReference>
<evidence type="ECO:0000313" key="3">
    <source>
        <dbReference type="EMBL" id="AHH20199.1"/>
    </source>
</evidence>
<organism evidence="3 4">
    <name type="scientific">Nocardia nova SH22a</name>
    <dbReference type="NCBI Taxonomy" id="1415166"/>
    <lineage>
        <taxon>Bacteria</taxon>
        <taxon>Bacillati</taxon>
        <taxon>Actinomycetota</taxon>
        <taxon>Actinomycetes</taxon>
        <taxon>Mycobacteriales</taxon>
        <taxon>Nocardiaceae</taxon>
        <taxon>Nocardia</taxon>
    </lineage>
</organism>
<dbReference type="PATRIC" id="fig|1415166.3.peg.5589"/>
<dbReference type="GO" id="GO:0005829">
    <property type="term" value="C:cytosol"/>
    <property type="evidence" value="ECO:0007669"/>
    <property type="project" value="TreeGrafter"/>
</dbReference>
<evidence type="ECO:0000256" key="1">
    <source>
        <dbReference type="ARBA" id="ARBA00023002"/>
    </source>
</evidence>
<gene>
    <name evidence="3" type="ORF">NONO_c54190</name>
</gene>
<dbReference type="InterPro" id="IPR011576">
    <property type="entry name" value="Pyridox_Oxase_N"/>
</dbReference>
<sequence>MRLDQPTALARLRDSRVARLATADASGQPHLVPVTFALSPDDGVLVVAVDQKPKSTTNLRRLRNIAANPRVSVLADEYDEDWTRLWWVRIDGTATIVTDTNRRAAPIDWLTAKYPQYQDDSPAGPVIRVDIHTIAGWAFSG</sequence>
<dbReference type="RefSeq" id="WP_025351576.1">
    <property type="nucleotide sequence ID" value="NZ_CP006850.1"/>
</dbReference>
<dbReference type="InterPro" id="IPR052019">
    <property type="entry name" value="F420H2_bilvrd_red/Heme_oxyg"/>
</dbReference>
<dbReference type="NCBIfam" id="TIGR03668">
    <property type="entry name" value="Rv0121_F420"/>
    <property type="match status" value="1"/>
</dbReference>
<dbReference type="GO" id="GO:0016627">
    <property type="term" value="F:oxidoreductase activity, acting on the CH-CH group of donors"/>
    <property type="evidence" value="ECO:0007669"/>
    <property type="project" value="TreeGrafter"/>
</dbReference>
<dbReference type="AlphaFoldDB" id="W5TM28"/>
<name>W5TM28_9NOCA</name>
<dbReference type="PANTHER" id="PTHR35176">
    <property type="entry name" value="HEME OXYGENASE HI_0854-RELATED"/>
    <property type="match status" value="1"/>
</dbReference>
<dbReference type="InterPro" id="IPR019967">
    <property type="entry name" value="F420-dep_enz_PPOX_Rv0121"/>
</dbReference>
<dbReference type="Proteomes" id="UP000019150">
    <property type="component" value="Chromosome"/>
</dbReference>
<dbReference type="HOGENOM" id="CLU_115786_0_0_11"/>
<dbReference type="Pfam" id="PF01243">
    <property type="entry name" value="PNPOx_N"/>
    <property type="match status" value="1"/>
</dbReference>
<reference evidence="3 4" key="1">
    <citation type="journal article" date="2014" name="Appl. Environ. Microbiol.">
        <title>Insights into the Microbial Degradation of Rubber and Gutta-Percha by Analysis of the Complete Genome of Nocardia nova SH22a.</title>
        <authorList>
            <person name="Luo Q."/>
            <person name="Hiessl S."/>
            <person name="Poehlein A."/>
            <person name="Daniel R."/>
            <person name="Steinbuchel A."/>
        </authorList>
    </citation>
    <scope>NUCLEOTIDE SEQUENCE [LARGE SCALE GENOMIC DNA]</scope>
    <source>
        <strain evidence="3">SH22a</strain>
    </source>
</reference>
<keyword evidence="4" id="KW-1185">Reference proteome</keyword>